<feature type="signal peptide" evidence="2">
    <location>
        <begin position="1"/>
        <end position="24"/>
    </location>
</feature>
<dbReference type="PANTHER" id="PTHR12558:SF13">
    <property type="entry name" value="CELL DIVISION CYCLE PROTEIN 27 HOMOLOG"/>
    <property type="match status" value="1"/>
</dbReference>
<keyword evidence="1" id="KW-0802">TPR repeat</keyword>
<dbReference type="Gene3D" id="1.25.40.10">
    <property type="entry name" value="Tetratricopeptide repeat domain"/>
    <property type="match status" value="3"/>
</dbReference>
<gene>
    <name evidence="3" type="ORF">LX64_02723</name>
</gene>
<dbReference type="SMART" id="SM00028">
    <property type="entry name" value="TPR"/>
    <property type="match status" value="6"/>
</dbReference>
<dbReference type="SUPFAM" id="SSF48452">
    <property type="entry name" value="TPR-like"/>
    <property type="match status" value="2"/>
</dbReference>
<feature type="repeat" description="TPR" evidence="1">
    <location>
        <begin position="94"/>
        <end position="127"/>
    </location>
</feature>
<evidence type="ECO:0000256" key="1">
    <source>
        <dbReference type="PROSITE-ProRule" id="PRU00339"/>
    </source>
</evidence>
<dbReference type="RefSeq" id="WP_111598180.1">
    <property type="nucleotide sequence ID" value="NZ_QLLL01000005.1"/>
</dbReference>
<protein>
    <submittedName>
        <fullName evidence="3">Tfp pilus assembly protein PilF</fullName>
    </submittedName>
</protein>
<dbReference type="Pfam" id="PF13432">
    <property type="entry name" value="TPR_16"/>
    <property type="match status" value="1"/>
</dbReference>
<dbReference type="Pfam" id="PF14559">
    <property type="entry name" value="TPR_19"/>
    <property type="match status" value="1"/>
</dbReference>
<evidence type="ECO:0000313" key="4">
    <source>
        <dbReference type="Proteomes" id="UP000249547"/>
    </source>
</evidence>
<evidence type="ECO:0000256" key="2">
    <source>
        <dbReference type="SAM" id="SignalP"/>
    </source>
</evidence>
<keyword evidence="2" id="KW-0732">Signal</keyword>
<organism evidence="3 4">
    <name type="scientific">Chitinophaga skermanii</name>
    <dbReference type="NCBI Taxonomy" id="331697"/>
    <lineage>
        <taxon>Bacteria</taxon>
        <taxon>Pseudomonadati</taxon>
        <taxon>Bacteroidota</taxon>
        <taxon>Chitinophagia</taxon>
        <taxon>Chitinophagales</taxon>
        <taxon>Chitinophagaceae</taxon>
        <taxon>Chitinophaga</taxon>
    </lineage>
</organism>
<feature type="chain" id="PRO_5016398049" evidence="2">
    <location>
        <begin position="25"/>
        <end position="386"/>
    </location>
</feature>
<reference evidence="3 4" key="1">
    <citation type="submission" date="2018-06" db="EMBL/GenBank/DDBJ databases">
        <title>Genomic Encyclopedia of Archaeal and Bacterial Type Strains, Phase II (KMG-II): from individual species to whole genera.</title>
        <authorList>
            <person name="Goeker M."/>
        </authorList>
    </citation>
    <scope>NUCLEOTIDE SEQUENCE [LARGE SCALE GENOMIC DNA]</scope>
    <source>
        <strain evidence="3 4">DSM 23857</strain>
    </source>
</reference>
<dbReference type="Proteomes" id="UP000249547">
    <property type="component" value="Unassembled WGS sequence"/>
</dbReference>
<dbReference type="InterPro" id="IPR011990">
    <property type="entry name" value="TPR-like_helical_dom_sf"/>
</dbReference>
<comment type="caution">
    <text evidence="3">The sequence shown here is derived from an EMBL/GenBank/DDBJ whole genome shotgun (WGS) entry which is preliminary data.</text>
</comment>
<keyword evidence="4" id="KW-1185">Reference proteome</keyword>
<sequence length="386" mass="44153">MKPVTKIYFVMVAMLCFAWKPATAQSSSAIDKTIVMEYLQLQQYDQAIAYLNERAQRNDPKELGLLAYAYYLNGQTLEAEQHYREILTIDPKNITALQYLASIQSAKELYPKAIEYYLQLIDLVPNNATYYRNLSFACTNAQKSDSAFKYLQISYGLNPNDVKVVARLAEIYLEQKNYSSADSILDKYLLRDSSQLSIINPSIRSAYNQNNYDKVIALGELLVRSHIVSANSMTYVTVAYYIKKDYNSAIRTYEFLNAFNAASPTVMYYAALSYSAKKEFDNSNELLAKCIELTKNSALSDYYAAMGDNFNAMKKFKTAIQQFDTAYYLVRSPVPMYQIATIYDAKLSQPQTAKRFYTKYLKEAENNGNKDAAVEAYVKERLKQIN</sequence>
<evidence type="ECO:0000313" key="3">
    <source>
        <dbReference type="EMBL" id="RAJ03846.1"/>
    </source>
</evidence>
<proteinExistence type="predicted"/>
<dbReference type="InterPro" id="IPR019734">
    <property type="entry name" value="TPR_rpt"/>
</dbReference>
<dbReference type="OrthoDB" id="680903at2"/>
<dbReference type="PROSITE" id="PS50005">
    <property type="entry name" value="TPR"/>
    <property type="match status" value="2"/>
</dbReference>
<feature type="repeat" description="TPR" evidence="1">
    <location>
        <begin position="60"/>
        <end position="93"/>
    </location>
</feature>
<dbReference type="PANTHER" id="PTHR12558">
    <property type="entry name" value="CELL DIVISION CYCLE 16,23,27"/>
    <property type="match status" value="1"/>
</dbReference>
<dbReference type="EMBL" id="QLLL01000005">
    <property type="protein sequence ID" value="RAJ03846.1"/>
    <property type="molecule type" value="Genomic_DNA"/>
</dbReference>
<dbReference type="AlphaFoldDB" id="A0A327QGU4"/>
<name>A0A327QGU4_9BACT</name>
<accession>A0A327QGU4</accession>